<dbReference type="Proteomes" id="UP000095751">
    <property type="component" value="Unassembled WGS sequence"/>
</dbReference>
<proteinExistence type="predicted"/>
<dbReference type="AlphaFoldDB" id="A0A1E7ESF4"/>
<keyword evidence="2" id="KW-0812">Transmembrane</keyword>
<evidence type="ECO:0000256" key="1">
    <source>
        <dbReference type="SAM" id="MobiDB-lite"/>
    </source>
</evidence>
<dbReference type="InParanoid" id="A0A1E7ESF4"/>
<dbReference type="EMBL" id="KV784378">
    <property type="protein sequence ID" value="OEU08891.1"/>
    <property type="molecule type" value="Genomic_DNA"/>
</dbReference>
<feature type="region of interest" description="Disordered" evidence="1">
    <location>
        <begin position="242"/>
        <end position="261"/>
    </location>
</feature>
<evidence type="ECO:0000313" key="3">
    <source>
        <dbReference type="EMBL" id="OEU08891.1"/>
    </source>
</evidence>
<keyword evidence="2" id="KW-1133">Transmembrane helix</keyword>
<feature type="compositionally biased region" description="Low complexity" evidence="1">
    <location>
        <begin position="245"/>
        <end position="259"/>
    </location>
</feature>
<evidence type="ECO:0000256" key="2">
    <source>
        <dbReference type="SAM" id="Phobius"/>
    </source>
</evidence>
<reference evidence="3 4" key="1">
    <citation type="submission" date="2016-09" db="EMBL/GenBank/DDBJ databases">
        <title>Extensive genetic diversity and differential bi-allelic expression allows diatom success in the polar Southern Ocean.</title>
        <authorList>
            <consortium name="DOE Joint Genome Institute"/>
            <person name="Mock T."/>
            <person name="Otillar R.P."/>
            <person name="Strauss J."/>
            <person name="Dupont C."/>
            <person name="Frickenhaus S."/>
            <person name="Maumus F."/>
            <person name="Mcmullan M."/>
            <person name="Sanges R."/>
            <person name="Schmutz J."/>
            <person name="Toseland A."/>
            <person name="Valas R."/>
            <person name="Veluchamy A."/>
            <person name="Ward B.J."/>
            <person name="Allen A."/>
            <person name="Barry K."/>
            <person name="Falciatore A."/>
            <person name="Ferrante M."/>
            <person name="Fortunato A.E."/>
            <person name="Gloeckner G."/>
            <person name="Gruber A."/>
            <person name="Hipkin R."/>
            <person name="Janech M."/>
            <person name="Kroth P."/>
            <person name="Leese F."/>
            <person name="Lindquist E."/>
            <person name="Lyon B.R."/>
            <person name="Martin J."/>
            <person name="Mayer C."/>
            <person name="Parker M."/>
            <person name="Quesneville H."/>
            <person name="Raymond J."/>
            <person name="Uhlig C."/>
            <person name="Valentin K.U."/>
            <person name="Worden A.Z."/>
            <person name="Armbrust E.V."/>
            <person name="Bowler C."/>
            <person name="Green B."/>
            <person name="Moulton V."/>
            <person name="Van Oosterhout C."/>
            <person name="Grigoriev I."/>
        </authorList>
    </citation>
    <scope>NUCLEOTIDE SEQUENCE [LARGE SCALE GENOMIC DNA]</scope>
    <source>
        <strain evidence="3 4">CCMP1102</strain>
    </source>
</reference>
<keyword evidence="4" id="KW-1185">Reference proteome</keyword>
<name>A0A1E7ESF4_9STRA</name>
<dbReference type="KEGG" id="fcy:FRACYDRAFT_249236"/>
<feature type="transmembrane region" description="Helical" evidence="2">
    <location>
        <begin position="20"/>
        <end position="40"/>
    </location>
</feature>
<evidence type="ECO:0000313" key="4">
    <source>
        <dbReference type="Proteomes" id="UP000095751"/>
    </source>
</evidence>
<gene>
    <name evidence="3" type="ORF">FRACYDRAFT_249236</name>
</gene>
<protein>
    <submittedName>
        <fullName evidence="3">Uncharacterized protein</fullName>
    </submittedName>
</protein>
<accession>A0A1E7ESF4</accession>
<dbReference type="OrthoDB" id="10640773at2759"/>
<keyword evidence="2" id="KW-0472">Membrane</keyword>
<sequence>MLTSCHPKRGFSNLYWIRRICLLMACLFLFVVVFLSNVFYDSQTKYDIHIDAPSPTKRESDTSNNGVAIANNATSAVTATRTKQSLPPPRATKKKKIKLFQAINTFAINKDKTNNDDGSGNGNLTISYQPYDQWSTLASIQRAKQQYAARSLVDQNLEITLVCAMFESDERILVANDLLQAPCDHVSRLERSTVTEYGNGNRNLNSDSNSNETLFSEVFSKRELPFLQDLLDAAVSVARNEKTNHNTAGNTTAENNNSNDDNDADDFYVMLTNSDIGLTKDFYSFLLPLLEEEQKAYTINRWSIPMEGKSHPISIRSPTNDPQKIEKLLTQIDASLVTGMKHPGYDCFIIHSSIIDKISLGTMYVGFPPWGSALQIILKDIVAKNAYKQVRSTPEATFHLGGKGTWSNKKKDATARTRFAGGSFERITTATKAAAKAPNQNDSNDESKTIFSGISSDSKTTKAVLAVREDFSGLFRPHLWTVWLLQSKTKECQHTFLASFIAEKRRNGIASTTTVICIQDATSSTGGRSRRSDYGIRHFHKKKGISMLFKEDDYGRTPFQMACNNSGHDKVVIDDTLLIRC</sequence>
<organism evidence="3 4">
    <name type="scientific">Fragilariopsis cylindrus CCMP1102</name>
    <dbReference type="NCBI Taxonomy" id="635003"/>
    <lineage>
        <taxon>Eukaryota</taxon>
        <taxon>Sar</taxon>
        <taxon>Stramenopiles</taxon>
        <taxon>Ochrophyta</taxon>
        <taxon>Bacillariophyta</taxon>
        <taxon>Bacillariophyceae</taxon>
        <taxon>Bacillariophycidae</taxon>
        <taxon>Bacillariales</taxon>
        <taxon>Bacillariaceae</taxon>
        <taxon>Fragilariopsis</taxon>
    </lineage>
</organism>